<name>A0AAD7Z9L1_DIPPU</name>
<evidence type="ECO:0000256" key="1">
    <source>
        <dbReference type="SAM" id="Phobius"/>
    </source>
</evidence>
<dbReference type="EMBL" id="JASPKZ010009535">
    <property type="protein sequence ID" value="KAJ9576650.1"/>
    <property type="molecule type" value="Genomic_DNA"/>
</dbReference>
<evidence type="ECO:0000313" key="3">
    <source>
        <dbReference type="Proteomes" id="UP001233999"/>
    </source>
</evidence>
<proteinExistence type="predicted"/>
<protein>
    <submittedName>
        <fullName evidence="2">Uncharacterized protein</fullName>
    </submittedName>
</protein>
<organism evidence="2 3">
    <name type="scientific">Diploptera punctata</name>
    <name type="common">Pacific beetle cockroach</name>
    <dbReference type="NCBI Taxonomy" id="6984"/>
    <lineage>
        <taxon>Eukaryota</taxon>
        <taxon>Metazoa</taxon>
        <taxon>Ecdysozoa</taxon>
        <taxon>Arthropoda</taxon>
        <taxon>Hexapoda</taxon>
        <taxon>Insecta</taxon>
        <taxon>Pterygota</taxon>
        <taxon>Neoptera</taxon>
        <taxon>Polyneoptera</taxon>
        <taxon>Dictyoptera</taxon>
        <taxon>Blattodea</taxon>
        <taxon>Blaberoidea</taxon>
        <taxon>Blaberidae</taxon>
        <taxon>Diplopterinae</taxon>
        <taxon>Diploptera</taxon>
    </lineage>
</organism>
<keyword evidence="1" id="KW-0812">Transmembrane</keyword>
<keyword evidence="1" id="KW-0472">Membrane</keyword>
<gene>
    <name evidence="2" type="ORF">L9F63_025454</name>
</gene>
<sequence>MIPEEHDLTFSWLNTSVIQVGVMFLLVTDATGPVYGWAQYIFSAESGLCILDPGSRYVTTYISVSLPLYYFLPLLVTVCSHTLILLQKNVYHEEDEYPFPSRIIPSGRRGQVLLCLSCVLPFLGRLPSVLALVICSSKLNSYDPMKLEQDTDDIDVICREGKLDFFLVKHVKICFTTIFLALCKWRRASETFESPMELSIRGKFHQSNQCTIQNQSPDEETVEIV</sequence>
<comment type="caution">
    <text evidence="2">The sequence shown here is derived from an EMBL/GenBank/DDBJ whole genome shotgun (WGS) entry which is preliminary data.</text>
</comment>
<reference evidence="2" key="1">
    <citation type="journal article" date="2023" name="IScience">
        <title>Live-bearing cockroach genome reveals convergent evolutionary mechanisms linked to viviparity in insects and beyond.</title>
        <authorList>
            <person name="Fouks B."/>
            <person name="Harrison M.C."/>
            <person name="Mikhailova A.A."/>
            <person name="Marchal E."/>
            <person name="English S."/>
            <person name="Carruthers M."/>
            <person name="Jennings E.C."/>
            <person name="Chiamaka E.L."/>
            <person name="Frigard R.A."/>
            <person name="Pippel M."/>
            <person name="Attardo G.M."/>
            <person name="Benoit J.B."/>
            <person name="Bornberg-Bauer E."/>
            <person name="Tobe S.S."/>
        </authorList>
    </citation>
    <scope>NUCLEOTIDE SEQUENCE</scope>
    <source>
        <strain evidence="2">Stay&amp;Tobe</strain>
    </source>
</reference>
<dbReference type="AlphaFoldDB" id="A0AAD7Z9L1"/>
<dbReference type="Proteomes" id="UP001233999">
    <property type="component" value="Unassembled WGS sequence"/>
</dbReference>
<feature type="transmembrane region" description="Helical" evidence="1">
    <location>
        <begin position="112"/>
        <end position="134"/>
    </location>
</feature>
<reference evidence="2" key="2">
    <citation type="submission" date="2023-05" db="EMBL/GenBank/DDBJ databases">
        <authorList>
            <person name="Fouks B."/>
        </authorList>
    </citation>
    <scope>NUCLEOTIDE SEQUENCE</scope>
    <source>
        <strain evidence="2">Stay&amp;Tobe</strain>
        <tissue evidence="2">Testes</tissue>
    </source>
</reference>
<keyword evidence="3" id="KW-1185">Reference proteome</keyword>
<accession>A0AAD7Z9L1</accession>
<evidence type="ECO:0000313" key="2">
    <source>
        <dbReference type="EMBL" id="KAJ9576650.1"/>
    </source>
</evidence>
<feature type="transmembrane region" description="Helical" evidence="1">
    <location>
        <begin position="68"/>
        <end position="86"/>
    </location>
</feature>
<keyword evidence="1" id="KW-1133">Transmembrane helix</keyword>